<evidence type="ECO:0008006" key="3">
    <source>
        <dbReference type="Google" id="ProtNLM"/>
    </source>
</evidence>
<accession>A0A1U7CS49</accession>
<evidence type="ECO:0000313" key="1">
    <source>
        <dbReference type="EMBL" id="APW61765.1"/>
    </source>
</evidence>
<dbReference type="InterPro" id="IPR007922">
    <property type="entry name" value="DciA-like"/>
</dbReference>
<dbReference type="KEGG" id="pbor:BSF38_03293"/>
<reference evidence="2" key="1">
    <citation type="submission" date="2016-12" db="EMBL/GenBank/DDBJ databases">
        <title>Comparative genomics of four Isosphaeraceae planctomycetes: a common pool of plasmids and glycoside hydrolase genes.</title>
        <authorList>
            <person name="Ivanova A."/>
        </authorList>
    </citation>
    <scope>NUCLEOTIDE SEQUENCE [LARGE SCALE GENOMIC DNA]</scope>
    <source>
        <strain evidence="2">PX4</strain>
    </source>
</reference>
<gene>
    <name evidence="1" type="ORF">BSF38_03293</name>
</gene>
<proteinExistence type="predicted"/>
<organism evidence="1 2">
    <name type="scientific">Paludisphaera borealis</name>
    <dbReference type="NCBI Taxonomy" id="1387353"/>
    <lineage>
        <taxon>Bacteria</taxon>
        <taxon>Pseudomonadati</taxon>
        <taxon>Planctomycetota</taxon>
        <taxon>Planctomycetia</taxon>
        <taxon>Isosphaerales</taxon>
        <taxon>Isosphaeraceae</taxon>
        <taxon>Paludisphaera</taxon>
    </lineage>
</organism>
<dbReference type="OrthoDB" id="288111at2"/>
<evidence type="ECO:0000313" key="2">
    <source>
        <dbReference type="Proteomes" id="UP000186309"/>
    </source>
</evidence>
<dbReference type="Pfam" id="PF05258">
    <property type="entry name" value="DciA"/>
    <property type="match status" value="1"/>
</dbReference>
<dbReference type="EMBL" id="CP019082">
    <property type="protein sequence ID" value="APW61765.1"/>
    <property type="molecule type" value="Genomic_DNA"/>
</dbReference>
<sequence>MSNPNARGPRALSDVLGELFAVRGYARLHASGELELAWNAALGEGYAGRTRLGDVRRGVLTVTVDHPALLEELSAYRKAELLQALRATVRGSTISSLRFRIGPVES</sequence>
<protein>
    <recommendedName>
        <fullName evidence="3">DUF721 domain-containing protein</fullName>
    </recommendedName>
</protein>
<dbReference type="RefSeq" id="WP_076347368.1">
    <property type="nucleotide sequence ID" value="NZ_CP019082.1"/>
</dbReference>
<keyword evidence="2" id="KW-1185">Reference proteome</keyword>
<dbReference type="STRING" id="1387353.BSF38_03293"/>
<dbReference type="PANTHER" id="PTHR36456:SF1">
    <property type="entry name" value="UPF0232 PROTEIN SCO3875"/>
    <property type="match status" value="1"/>
</dbReference>
<dbReference type="PANTHER" id="PTHR36456">
    <property type="entry name" value="UPF0232 PROTEIN SCO3875"/>
    <property type="match status" value="1"/>
</dbReference>
<dbReference type="AlphaFoldDB" id="A0A1U7CS49"/>
<name>A0A1U7CS49_9BACT</name>
<dbReference type="Proteomes" id="UP000186309">
    <property type="component" value="Chromosome"/>
</dbReference>